<evidence type="ECO:0000256" key="5">
    <source>
        <dbReference type="ARBA" id="ARBA00022481"/>
    </source>
</evidence>
<keyword evidence="6" id="KW-0997">Cell inner membrane</keyword>
<dbReference type="PANTHER" id="PTHR30093:SF44">
    <property type="entry name" value="TYPE II SECRETION SYSTEM CORE PROTEIN G"/>
    <property type="match status" value="1"/>
</dbReference>
<keyword evidence="9 10" id="KW-0472">Membrane</keyword>
<dbReference type="NCBIfam" id="TIGR01710">
    <property type="entry name" value="typeII_sec_gspG"/>
    <property type="match status" value="1"/>
</dbReference>
<name>A0A0C1QSR6_9BACT</name>
<reference evidence="12 13" key="1">
    <citation type="submission" date="2015-01" db="EMBL/GenBank/DDBJ databases">
        <title>Genome sequence of the anaerobic bacterium Geobacter soli GSS01, a dissimilatory Fe(III) reducer from soil.</title>
        <authorList>
            <person name="Yang G."/>
            <person name="Zhou S."/>
        </authorList>
    </citation>
    <scope>NUCLEOTIDE SEQUENCE [LARGE SCALE GENOMIC DNA]</scope>
    <source>
        <strain evidence="12 13">GSS01</strain>
    </source>
</reference>
<evidence type="ECO:0000256" key="7">
    <source>
        <dbReference type="ARBA" id="ARBA00022692"/>
    </source>
</evidence>
<dbReference type="SUPFAM" id="SSF54523">
    <property type="entry name" value="Pili subunits"/>
    <property type="match status" value="1"/>
</dbReference>
<gene>
    <name evidence="12" type="ORF">SE37_15930</name>
</gene>
<dbReference type="InterPro" id="IPR000983">
    <property type="entry name" value="Bac_GSPG_pilin"/>
</dbReference>
<dbReference type="NCBIfam" id="TIGR02532">
    <property type="entry name" value="IV_pilin_GFxxxE"/>
    <property type="match status" value="1"/>
</dbReference>
<dbReference type="Proteomes" id="UP000031433">
    <property type="component" value="Unassembled WGS sequence"/>
</dbReference>
<accession>A0A0C1QSR6</accession>
<evidence type="ECO:0000256" key="1">
    <source>
        <dbReference type="ARBA" id="ARBA00004377"/>
    </source>
</evidence>
<dbReference type="InterPro" id="IPR012902">
    <property type="entry name" value="N_methyl_site"/>
</dbReference>
<dbReference type="Pfam" id="PF08334">
    <property type="entry name" value="T2SSG"/>
    <property type="match status" value="1"/>
</dbReference>
<sequence length="147" mass="16084">MHNTLRNRRGFTLIEIMVVIAILALLAALVGPRIIGRSDDAKIADAKVQIKNLETALKLYKLDTGTYPSTEQGLMALVSAPTVGTIPKNYRSEGYLESKQVPKDPWGNDFVYLSPGEHGDYDLYSFGADGVKGGEGKNADIESWNLQ</sequence>
<dbReference type="Pfam" id="PF07963">
    <property type="entry name" value="N_methyl"/>
    <property type="match status" value="1"/>
</dbReference>
<feature type="transmembrane region" description="Helical" evidence="10">
    <location>
        <begin position="12"/>
        <end position="31"/>
    </location>
</feature>
<evidence type="ECO:0000256" key="9">
    <source>
        <dbReference type="ARBA" id="ARBA00023136"/>
    </source>
</evidence>
<dbReference type="InterPro" id="IPR045584">
    <property type="entry name" value="Pilin-like"/>
</dbReference>
<dbReference type="InterPro" id="IPR010054">
    <property type="entry name" value="Type2_sec_GspG"/>
</dbReference>
<dbReference type="GO" id="GO:0015627">
    <property type="term" value="C:type II protein secretion system complex"/>
    <property type="evidence" value="ECO:0007669"/>
    <property type="project" value="InterPro"/>
</dbReference>
<evidence type="ECO:0000256" key="4">
    <source>
        <dbReference type="ARBA" id="ARBA00022475"/>
    </source>
</evidence>
<comment type="caution">
    <text evidence="12">The sequence shown here is derived from an EMBL/GenBank/DDBJ whole genome shotgun (WGS) entry which is preliminary data.</text>
</comment>
<keyword evidence="5" id="KW-0488">Methylation</keyword>
<organism evidence="12 13">
    <name type="scientific">Geobacter soli</name>
    <dbReference type="NCBI Taxonomy" id="1510391"/>
    <lineage>
        <taxon>Bacteria</taxon>
        <taxon>Pseudomonadati</taxon>
        <taxon>Thermodesulfobacteriota</taxon>
        <taxon>Desulfuromonadia</taxon>
        <taxon>Geobacterales</taxon>
        <taxon>Geobacteraceae</taxon>
        <taxon>Geobacter</taxon>
    </lineage>
</organism>
<feature type="domain" description="Type II secretion system protein GspG C-terminal" evidence="11">
    <location>
        <begin position="33"/>
        <end position="144"/>
    </location>
</feature>
<keyword evidence="4" id="KW-1003">Cell membrane</keyword>
<evidence type="ECO:0000256" key="6">
    <source>
        <dbReference type="ARBA" id="ARBA00022519"/>
    </source>
</evidence>
<dbReference type="PANTHER" id="PTHR30093">
    <property type="entry name" value="GENERAL SECRETION PATHWAY PROTEIN G"/>
    <property type="match status" value="1"/>
</dbReference>
<evidence type="ECO:0000259" key="11">
    <source>
        <dbReference type="Pfam" id="PF08334"/>
    </source>
</evidence>
<dbReference type="EMBL" id="JXBL01000001">
    <property type="protein sequence ID" value="KIE44002.1"/>
    <property type="molecule type" value="Genomic_DNA"/>
</dbReference>
<evidence type="ECO:0000256" key="2">
    <source>
        <dbReference type="ARBA" id="ARBA00009984"/>
    </source>
</evidence>
<dbReference type="Gene3D" id="3.30.700.10">
    <property type="entry name" value="Glycoprotein, Type 4 Pilin"/>
    <property type="match status" value="1"/>
</dbReference>
<comment type="similarity">
    <text evidence="2">Belongs to the GSP G family.</text>
</comment>
<evidence type="ECO:0000313" key="12">
    <source>
        <dbReference type="EMBL" id="KIE44002.1"/>
    </source>
</evidence>
<dbReference type="PRINTS" id="PR00813">
    <property type="entry name" value="BCTERIALGSPG"/>
</dbReference>
<evidence type="ECO:0000313" key="13">
    <source>
        <dbReference type="Proteomes" id="UP000031433"/>
    </source>
</evidence>
<dbReference type="AlphaFoldDB" id="A0A0C1QSR6"/>
<comment type="subcellular location">
    <subcellularLocation>
        <location evidence="1">Cell inner membrane</location>
        <topology evidence="1">Single-pass membrane protein</topology>
    </subcellularLocation>
</comment>
<evidence type="ECO:0000256" key="8">
    <source>
        <dbReference type="ARBA" id="ARBA00022989"/>
    </source>
</evidence>
<evidence type="ECO:0000256" key="10">
    <source>
        <dbReference type="SAM" id="Phobius"/>
    </source>
</evidence>
<dbReference type="GO" id="GO:0015628">
    <property type="term" value="P:protein secretion by the type II secretion system"/>
    <property type="evidence" value="ECO:0007669"/>
    <property type="project" value="InterPro"/>
</dbReference>
<keyword evidence="7 10" id="KW-0812">Transmembrane</keyword>
<dbReference type="GO" id="GO:0005886">
    <property type="term" value="C:plasma membrane"/>
    <property type="evidence" value="ECO:0007669"/>
    <property type="project" value="UniProtKB-SubCell"/>
</dbReference>
<keyword evidence="13" id="KW-1185">Reference proteome</keyword>
<keyword evidence="8 10" id="KW-1133">Transmembrane helix</keyword>
<proteinExistence type="inferred from homology"/>
<evidence type="ECO:0000256" key="3">
    <source>
        <dbReference type="ARBA" id="ARBA00020042"/>
    </source>
</evidence>
<dbReference type="InterPro" id="IPR013545">
    <property type="entry name" value="T2SS_protein-GspG_C"/>
</dbReference>
<dbReference type="RefSeq" id="WP_039647872.1">
    <property type="nucleotide sequence ID" value="NZ_JXBL01000001.1"/>
</dbReference>
<protein>
    <recommendedName>
        <fullName evidence="3">Type II secretion system core protein G</fullName>
    </recommendedName>
</protein>
<dbReference type="PROSITE" id="PS00409">
    <property type="entry name" value="PROKAR_NTER_METHYL"/>
    <property type="match status" value="1"/>
</dbReference>